<reference evidence="2" key="1">
    <citation type="submission" date="2023-03" db="UniProtKB">
        <authorList>
            <consortium name="WormBaseParasite"/>
        </authorList>
    </citation>
    <scope>IDENTIFICATION</scope>
</reference>
<organism evidence="1 2">
    <name type="scientific">Ascaris lumbricoides</name>
    <name type="common">Giant roundworm</name>
    <dbReference type="NCBI Taxonomy" id="6252"/>
    <lineage>
        <taxon>Eukaryota</taxon>
        <taxon>Metazoa</taxon>
        <taxon>Ecdysozoa</taxon>
        <taxon>Nematoda</taxon>
        <taxon>Chromadorea</taxon>
        <taxon>Rhabditida</taxon>
        <taxon>Spirurina</taxon>
        <taxon>Ascaridomorpha</taxon>
        <taxon>Ascaridoidea</taxon>
        <taxon>Ascarididae</taxon>
        <taxon>Ascaris</taxon>
    </lineage>
</organism>
<dbReference type="AlphaFoldDB" id="A0A9J2Q1R7"/>
<protein>
    <submittedName>
        <fullName evidence="2">Uncharacterized protein</fullName>
    </submittedName>
</protein>
<keyword evidence="1" id="KW-1185">Reference proteome</keyword>
<evidence type="ECO:0000313" key="1">
    <source>
        <dbReference type="Proteomes" id="UP000036681"/>
    </source>
</evidence>
<name>A0A9J2Q1R7_ASCLU</name>
<evidence type="ECO:0000313" key="2">
    <source>
        <dbReference type="WBParaSite" id="ALUE_0001616801-mRNA-1"/>
    </source>
</evidence>
<proteinExistence type="predicted"/>
<sequence length="85" mass="10005">MSICSNHYMQNSTTHYINLSFRVSFDEHQVKTFVYEKETNDLSSEFTRVKQPFTDIHSYTFLRHNCGRGNDYEMTSVVNDSSCHP</sequence>
<accession>A0A9J2Q1R7</accession>
<dbReference type="Proteomes" id="UP000036681">
    <property type="component" value="Unplaced"/>
</dbReference>
<dbReference type="WBParaSite" id="ALUE_0001616801-mRNA-1">
    <property type="protein sequence ID" value="ALUE_0001616801-mRNA-1"/>
    <property type="gene ID" value="ALUE_0001616801"/>
</dbReference>